<evidence type="ECO:0000256" key="2">
    <source>
        <dbReference type="ARBA" id="ARBA00022448"/>
    </source>
</evidence>
<dbReference type="InterPro" id="IPR004501">
    <property type="entry name" value="PTS_EIIC_3"/>
</dbReference>
<evidence type="ECO:0000256" key="1">
    <source>
        <dbReference type="ARBA" id="ARBA00004651"/>
    </source>
</evidence>
<sequence>MSQVMTWLTQRMLDLQKRSFYVVLRQTMIVLFPFALVGSFARVLRMALLDPQGFGGTILQVTKWLPHYQGLHTLVGSFESLTLGIIAVLAAYHAASETAALYKQDKQIAGTTGLLTYALLFLTQVSATGQLSITSGAFHMQSLLYGLGVGYVVGQIFRWWGRHLSVLTDEAIIARSFSALPAIGTCFVLCALIMTGMWLWGGAGKAQLVSLILGWEQHLVTGHWAWLGVIVLTLLTSLCQIIGLTGPLTMSNALSGSAFYENLAYALHHSNLQHVPNRFTDYTLYQSFGRFGGPGATLALIIAIVLVSRHRSTNMLAAWATIPTLFEVGLPLMIGIPLFLNPLYVIPFVVAPVVNVVVAALLIQMGAIIPAVYPVPMGTPGPLMAYLGTNGHWLCLMVGVLLLVLDVLIYFPFVRIADDVQEQLLIAKVTAEGGRRDAPKTN</sequence>
<evidence type="ECO:0000256" key="4">
    <source>
        <dbReference type="ARBA" id="ARBA00022597"/>
    </source>
</evidence>
<dbReference type="PROSITE" id="PS51105">
    <property type="entry name" value="PTS_EIIC_TYPE_3"/>
    <property type="match status" value="1"/>
</dbReference>
<dbReference type="EMBL" id="ANAG01000014">
    <property type="protein sequence ID" value="EKW98891.1"/>
    <property type="molecule type" value="Genomic_DNA"/>
</dbReference>
<comment type="subcellular location">
    <subcellularLocation>
        <location evidence="1">Cell membrane</location>
        <topology evidence="1">Multi-pass membrane protein</topology>
    </subcellularLocation>
</comment>
<keyword evidence="3 8" id="KW-1003">Cell membrane</keyword>
<dbReference type="GO" id="GO:0005886">
    <property type="term" value="C:plasma membrane"/>
    <property type="evidence" value="ECO:0007669"/>
    <property type="project" value="UniProtKB-SubCell"/>
</dbReference>
<evidence type="ECO:0000313" key="12">
    <source>
        <dbReference type="Proteomes" id="UP000011912"/>
    </source>
</evidence>
<organism evidence="11 12">
    <name type="scientific">Ligilactobacillus saerimneri 30a</name>
    <dbReference type="NCBI Taxonomy" id="1227363"/>
    <lineage>
        <taxon>Bacteria</taxon>
        <taxon>Bacillati</taxon>
        <taxon>Bacillota</taxon>
        <taxon>Bacilli</taxon>
        <taxon>Lactobacillales</taxon>
        <taxon>Lactobacillaceae</taxon>
        <taxon>Ligilactobacillus</taxon>
    </lineage>
</organism>
<keyword evidence="4 8" id="KW-0762">Sugar transport</keyword>
<dbReference type="PIRSF" id="PIRSF006351">
    <property type="entry name" value="PTS_EIIC-Cellobiose"/>
    <property type="match status" value="1"/>
</dbReference>
<protein>
    <recommendedName>
        <fullName evidence="8">Permease IIC component</fullName>
    </recommendedName>
</protein>
<evidence type="ECO:0000256" key="7">
    <source>
        <dbReference type="ARBA" id="ARBA00023136"/>
    </source>
</evidence>
<gene>
    <name evidence="11" type="ORF">D271_05110</name>
</gene>
<feature type="domain" description="PTS EIIC type-3" evidence="10">
    <location>
        <begin position="4"/>
        <end position="413"/>
    </location>
</feature>
<comment type="function">
    <text evidence="8">The phosphoenolpyruvate-dependent sugar phosphotransferase system (PTS), a major carbohydrate active -transport system, catalyzes the phosphorylation of incoming sugar substrates concomitant with their translocation across the cell membrane.</text>
</comment>
<proteinExistence type="predicted"/>
<comment type="caution">
    <text evidence="11">The sequence shown here is derived from an EMBL/GenBank/DDBJ whole genome shotgun (WGS) entry which is preliminary data.</text>
</comment>
<keyword evidence="5 9" id="KW-0812">Transmembrane</keyword>
<feature type="transmembrane region" description="Helical" evidence="9">
    <location>
        <begin position="20"/>
        <end position="41"/>
    </location>
</feature>
<dbReference type="PANTHER" id="PTHR33989">
    <property type="match status" value="1"/>
</dbReference>
<evidence type="ECO:0000259" key="10">
    <source>
        <dbReference type="PROSITE" id="PS51105"/>
    </source>
</evidence>
<feature type="transmembrane region" description="Helical" evidence="9">
    <location>
        <begin position="391"/>
        <end position="413"/>
    </location>
</feature>
<feature type="transmembrane region" description="Helical" evidence="9">
    <location>
        <begin position="114"/>
        <end position="137"/>
    </location>
</feature>
<feature type="transmembrane region" description="Helical" evidence="9">
    <location>
        <begin position="182"/>
        <end position="203"/>
    </location>
</feature>
<evidence type="ECO:0000313" key="11">
    <source>
        <dbReference type="EMBL" id="EKW98891.1"/>
    </source>
</evidence>
<dbReference type="PATRIC" id="fig|1227363.6.peg.1000"/>
<feature type="transmembrane region" description="Helical" evidence="9">
    <location>
        <begin position="143"/>
        <end position="161"/>
    </location>
</feature>
<keyword evidence="6 9" id="KW-1133">Transmembrane helix</keyword>
<evidence type="ECO:0000256" key="9">
    <source>
        <dbReference type="SAM" id="Phobius"/>
    </source>
</evidence>
<dbReference type="InterPro" id="IPR051088">
    <property type="entry name" value="PTS_Sugar-EIIC/EIIB"/>
</dbReference>
<dbReference type="InterPro" id="IPR003352">
    <property type="entry name" value="PTS_EIIC"/>
</dbReference>
<dbReference type="STRING" id="1227363.D271_05110"/>
<evidence type="ECO:0000256" key="5">
    <source>
        <dbReference type="ARBA" id="ARBA00022692"/>
    </source>
</evidence>
<feature type="transmembrane region" description="Helical" evidence="9">
    <location>
        <begin position="223"/>
        <end position="244"/>
    </location>
</feature>
<keyword evidence="2 8" id="KW-0813">Transport</keyword>
<keyword evidence="7 8" id="KW-0472">Membrane</keyword>
<dbReference type="GO" id="GO:0009401">
    <property type="term" value="P:phosphoenolpyruvate-dependent sugar phosphotransferase system"/>
    <property type="evidence" value="ECO:0007669"/>
    <property type="project" value="InterPro"/>
</dbReference>
<evidence type="ECO:0000256" key="6">
    <source>
        <dbReference type="ARBA" id="ARBA00022989"/>
    </source>
</evidence>
<dbReference type="Pfam" id="PF02378">
    <property type="entry name" value="PTS_EIIC"/>
    <property type="match status" value="1"/>
</dbReference>
<evidence type="ECO:0000256" key="8">
    <source>
        <dbReference type="PIRNR" id="PIRNR006351"/>
    </source>
</evidence>
<feature type="transmembrane region" description="Helical" evidence="9">
    <location>
        <begin position="343"/>
        <end position="371"/>
    </location>
</feature>
<dbReference type="GO" id="GO:0008982">
    <property type="term" value="F:protein-N(PI)-phosphohistidine-sugar phosphotransferase activity"/>
    <property type="evidence" value="ECO:0007669"/>
    <property type="project" value="UniProtKB-UniRule"/>
</dbReference>
<evidence type="ECO:0000256" key="3">
    <source>
        <dbReference type="ARBA" id="ARBA00022475"/>
    </source>
</evidence>
<dbReference type="InterPro" id="IPR004796">
    <property type="entry name" value="PTS_IIC_cello"/>
</dbReference>
<feature type="transmembrane region" description="Helical" evidence="9">
    <location>
        <begin position="316"/>
        <end position="336"/>
    </location>
</feature>
<keyword evidence="12" id="KW-1185">Reference proteome</keyword>
<dbReference type="PANTHER" id="PTHR33989:SF4">
    <property type="entry name" value="PTS SYSTEM N,N'-DIACETYLCHITOBIOSE-SPECIFIC EIIC COMPONENT"/>
    <property type="match status" value="1"/>
</dbReference>
<dbReference type="Proteomes" id="UP000011912">
    <property type="component" value="Unassembled WGS sequence"/>
</dbReference>
<name>M5J4Z1_9LACO</name>
<feature type="transmembrane region" description="Helical" evidence="9">
    <location>
        <begin position="291"/>
        <end position="310"/>
    </location>
</feature>
<reference evidence="11 12" key="1">
    <citation type="journal article" date="2013" name="Genome Announc.">
        <title>Genome Sequence of Lactobacillus saerimneri 30a (Formerly Lactobacillus sp. Strain 30a), a Reference Lactic Acid Bacterium Strain Producing Biogenic Amines.</title>
        <authorList>
            <person name="Romano A."/>
            <person name="Trip H."/>
            <person name="Campbell-Sills H."/>
            <person name="Bouchez O."/>
            <person name="Sherman D."/>
            <person name="Lolkema J.S."/>
            <person name="Lucas P.M."/>
        </authorList>
    </citation>
    <scope>NUCLEOTIDE SEQUENCE [LARGE SCALE GENOMIC DNA]</scope>
    <source>
        <strain evidence="11 12">30a</strain>
    </source>
</reference>
<accession>M5J4Z1</accession>
<dbReference type="AlphaFoldDB" id="M5J4Z1"/>
<feature type="transmembrane region" description="Helical" evidence="9">
    <location>
        <begin position="81"/>
        <end position="102"/>
    </location>
</feature>